<keyword evidence="3" id="KW-1185">Reference proteome</keyword>
<feature type="region of interest" description="Disordered" evidence="1">
    <location>
        <begin position="182"/>
        <end position="231"/>
    </location>
</feature>
<organism evidence="2 3">
    <name type="scientific">Micavibrio aeruginosavorus (strain ARL-13)</name>
    <dbReference type="NCBI Taxonomy" id="856793"/>
    <lineage>
        <taxon>Bacteria</taxon>
        <taxon>Pseudomonadati</taxon>
        <taxon>Bdellovibrionota</taxon>
        <taxon>Bdellovibrionia</taxon>
        <taxon>Bdellovibrionales</taxon>
        <taxon>Pseudobdellovibrionaceae</taxon>
        <taxon>Micavibrio</taxon>
    </lineage>
</organism>
<dbReference type="EMBL" id="CP002382">
    <property type="protein sequence ID" value="AEP09979.1"/>
    <property type="molecule type" value="Genomic_DNA"/>
</dbReference>
<reference evidence="2 3" key="1">
    <citation type="journal article" date="2011" name="BMC Genomics">
        <title>Genomic insights into an obligate epibiotic bacterial predator: Micavibrio aeruginosavorus ARL-13.</title>
        <authorList>
            <person name="Wang Z."/>
            <person name="Kadouri D."/>
            <person name="Wu M."/>
        </authorList>
    </citation>
    <scope>NUCLEOTIDE SEQUENCE [LARGE SCALE GENOMIC DNA]</scope>
    <source>
        <strain evidence="2 3">ARL-13</strain>
    </source>
</reference>
<evidence type="ECO:0000313" key="2">
    <source>
        <dbReference type="EMBL" id="AEP09979.1"/>
    </source>
</evidence>
<dbReference type="AlphaFoldDB" id="G2KQQ1"/>
<feature type="compositionally biased region" description="Polar residues" evidence="1">
    <location>
        <begin position="209"/>
        <end position="231"/>
    </location>
</feature>
<accession>G2KQQ1</accession>
<evidence type="ECO:0000313" key="3">
    <source>
        <dbReference type="Proteomes" id="UP000009286"/>
    </source>
</evidence>
<name>G2KQQ1_MICAA</name>
<dbReference type="HOGENOM" id="CLU_081814_1_0_5"/>
<dbReference type="Pfam" id="PF06242">
    <property type="entry name" value="TrcR"/>
    <property type="match status" value="1"/>
</dbReference>
<evidence type="ECO:0000256" key="1">
    <source>
        <dbReference type="SAM" id="MobiDB-lite"/>
    </source>
</evidence>
<dbReference type="InterPro" id="IPR010421">
    <property type="entry name" value="TrcR"/>
</dbReference>
<dbReference type="eggNOG" id="COG3820">
    <property type="taxonomic scope" value="Bacteria"/>
</dbReference>
<dbReference type="KEGG" id="mai:MICA_1666"/>
<evidence type="ECO:0008006" key="4">
    <source>
        <dbReference type="Google" id="ProtNLM"/>
    </source>
</evidence>
<proteinExistence type="predicted"/>
<dbReference type="STRING" id="856793.MICA_1666"/>
<feature type="compositionally biased region" description="Basic and acidic residues" evidence="1">
    <location>
        <begin position="184"/>
        <end position="207"/>
    </location>
</feature>
<dbReference type="Proteomes" id="UP000009286">
    <property type="component" value="Chromosome"/>
</dbReference>
<gene>
    <name evidence="2" type="ordered locus">MICA_1666</name>
</gene>
<protein>
    <recommendedName>
        <fullName evidence="4">DUF1013 domain-containing protein</fullName>
    </recommendedName>
</protein>
<sequence length="231" mass="25493">MEIEMAEKHVVSGLLMPKATAVWMIENTLLTFGQIADFTGLHEIEIQALADEEVGRGIVGRNPVENHELTQDELDKATADSNYRMKMARTDLPTVKLRAKGPRYTPVSKRADKPDAIAYILKHHPEISDAQICKLVGTTKPTIDAVRTRSHPNSANLRPRHPVDLGLCTYAELEGALKKGLKAAGKDTSEIEAQKQKMYESQEKDESADNSSGFDFSNFVNKTGTDNNSGE</sequence>